<gene>
    <name evidence="1" type="ORF">EM595_2224</name>
</gene>
<dbReference type="AlphaFoldDB" id="A0A0U5L167"/>
<dbReference type="KEGG" id="ege:EM595_2224"/>
<evidence type="ECO:0000313" key="2">
    <source>
        <dbReference type="Proteomes" id="UP000059419"/>
    </source>
</evidence>
<protein>
    <submittedName>
        <fullName evidence="1">Uncharacterized protein</fullName>
    </submittedName>
</protein>
<keyword evidence="2" id="KW-1185">Reference proteome</keyword>
<evidence type="ECO:0000313" key="1">
    <source>
        <dbReference type="EMBL" id="CUU24458.1"/>
    </source>
</evidence>
<dbReference type="GeneID" id="84612804"/>
<proteinExistence type="predicted"/>
<organism evidence="1 2">
    <name type="scientific">Duffyella gerundensis</name>
    <dbReference type="NCBI Taxonomy" id="1619313"/>
    <lineage>
        <taxon>Bacteria</taxon>
        <taxon>Pseudomonadati</taxon>
        <taxon>Pseudomonadota</taxon>
        <taxon>Gammaproteobacteria</taxon>
        <taxon>Enterobacterales</taxon>
        <taxon>Erwiniaceae</taxon>
        <taxon>Duffyella</taxon>
    </lineage>
</organism>
<dbReference type="RefSeq" id="WP_157883873.1">
    <property type="nucleotide sequence ID" value="NZ_CP072598.1"/>
</dbReference>
<accession>A0A0U5L167</accession>
<reference evidence="2" key="1">
    <citation type="submission" date="2015-11" db="EMBL/GenBank/DDBJ databases">
        <authorList>
            <person name="Blom J."/>
        </authorList>
    </citation>
    <scope>NUCLEOTIDE SEQUENCE [LARGE SCALE GENOMIC DNA]</scope>
</reference>
<dbReference type="OrthoDB" id="6555815at2"/>
<dbReference type="PATRIC" id="fig|1619313.3.peg.2312"/>
<name>A0A0U5L167_9GAMM</name>
<dbReference type="Proteomes" id="UP000059419">
    <property type="component" value="Chromosome 1"/>
</dbReference>
<sequence>MNAQPMSWSVSYIVKKSGQAIEDTLLIQGESVVRALNDFFEEQASKHGIFRSDIDVKALKAA</sequence>
<dbReference type="EMBL" id="LN907827">
    <property type="protein sequence ID" value="CUU24458.1"/>
    <property type="molecule type" value="Genomic_DNA"/>
</dbReference>